<dbReference type="STRING" id="145388.A0A0D2LH67"/>
<dbReference type="GO" id="GO:0005730">
    <property type="term" value="C:nucleolus"/>
    <property type="evidence" value="ECO:0007669"/>
    <property type="project" value="TreeGrafter"/>
</dbReference>
<feature type="compositionally biased region" description="Acidic residues" evidence="1">
    <location>
        <begin position="33"/>
        <end position="59"/>
    </location>
</feature>
<dbReference type="PANTHER" id="PTHR13500:SF0">
    <property type="entry name" value="NUCLEOLAR PRE-RIBOSOMAL-ASSOCIATED PROTEIN 1"/>
    <property type="match status" value="1"/>
</dbReference>
<dbReference type="GO" id="GO:0000466">
    <property type="term" value="P:maturation of 5.8S rRNA from tricistronic rRNA transcript (SSU-rRNA, 5.8S rRNA, LSU-rRNA)"/>
    <property type="evidence" value="ECO:0007669"/>
    <property type="project" value="TreeGrafter"/>
</dbReference>
<feature type="non-terminal residue" evidence="3">
    <location>
        <position position="418"/>
    </location>
</feature>
<dbReference type="GO" id="GO:0000463">
    <property type="term" value="P:maturation of LSU-rRNA from tricistronic rRNA transcript (SSU-rRNA, 5.8S rRNA, LSU-rRNA)"/>
    <property type="evidence" value="ECO:0007669"/>
    <property type="project" value="TreeGrafter"/>
</dbReference>
<feature type="region of interest" description="Disordered" evidence="1">
    <location>
        <begin position="1"/>
        <end position="98"/>
    </location>
</feature>
<protein>
    <recommendedName>
        <fullName evidence="2">URB1 N-terminal domain-containing protein</fullName>
    </recommendedName>
</protein>
<dbReference type="GeneID" id="25734370"/>
<organism evidence="3 4">
    <name type="scientific">Monoraphidium neglectum</name>
    <dbReference type="NCBI Taxonomy" id="145388"/>
    <lineage>
        <taxon>Eukaryota</taxon>
        <taxon>Viridiplantae</taxon>
        <taxon>Chlorophyta</taxon>
        <taxon>core chlorophytes</taxon>
        <taxon>Chlorophyceae</taxon>
        <taxon>CS clade</taxon>
        <taxon>Sphaeropleales</taxon>
        <taxon>Selenastraceae</taxon>
        <taxon>Monoraphidium</taxon>
    </lineage>
</organism>
<gene>
    <name evidence="3" type="ORF">MNEG_16595</name>
</gene>
<sequence>GDEGLQAPHQLLPEVVLVGGGGGSGESGGGSGSDEDGESVSGAEEEGEEEEEEEEGEGGDEQHGHAAVQPAPEQPAGRKRPREDGTASAEAGAPTAADAAQEAYELLSRLLTDPSYGLAAEAAPGAAPRGPDAASLAPGERRLLRLLQRLQPGASPGHARLTRAAAAAQPRLAERMVAALPFDLEPRADAKWVATAAAAGCLVRGAARAPCALRERLTAADGHGGAPGADSAVVRAALRRCLPQAAPKALLSRGIQHGSRLVQHATLTLLQHCLDALETIFELAEARATSASAAAAAAGAEAASNDGDGGAAAAQERASWAGFARRLRGALRARLPDPGTIVALMTTLDKQPAPTSDAEGDAADAAAAAPAGPAGRRAQALLLRHAALRALRWYCRWLPEAAADAHLDSIAKLLGPGV</sequence>
<dbReference type="EMBL" id="KK106763">
    <property type="protein sequence ID" value="KIY91369.1"/>
    <property type="molecule type" value="Genomic_DNA"/>
</dbReference>
<name>A0A0D2LH67_9CHLO</name>
<dbReference type="RefSeq" id="XP_013890389.1">
    <property type="nucleotide sequence ID" value="XM_014034935.1"/>
</dbReference>
<dbReference type="Pfam" id="PF11707">
    <property type="entry name" value="Npa1"/>
    <property type="match status" value="1"/>
</dbReference>
<dbReference type="AlphaFoldDB" id="A0A0D2LH67"/>
<evidence type="ECO:0000313" key="3">
    <source>
        <dbReference type="EMBL" id="KIY91369.1"/>
    </source>
</evidence>
<feature type="compositionally biased region" description="Gly residues" evidence="1">
    <location>
        <begin position="18"/>
        <end position="32"/>
    </location>
</feature>
<dbReference type="PANTHER" id="PTHR13500">
    <property type="entry name" value="NUCLEOLAR PRERIBOSOMAL-ASSOCIATED PROTEIN 1"/>
    <property type="match status" value="1"/>
</dbReference>
<keyword evidence="4" id="KW-1185">Reference proteome</keyword>
<feature type="compositionally biased region" description="Low complexity" evidence="1">
    <location>
        <begin position="87"/>
        <end position="98"/>
    </location>
</feature>
<reference evidence="3 4" key="1">
    <citation type="journal article" date="2013" name="BMC Genomics">
        <title>Reconstruction of the lipid metabolism for the microalga Monoraphidium neglectum from its genome sequence reveals characteristics suitable for biofuel production.</title>
        <authorList>
            <person name="Bogen C."/>
            <person name="Al-Dilaimi A."/>
            <person name="Albersmeier A."/>
            <person name="Wichmann J."/>
            <person name="Grundmann M."/>
            <person name="Rupp O."/>
            <person name="Lauersen K.J."/>
            <person name="Blifernez-Klassen O."/>
            <person name="Kalinowski J."/>
            <person name="Goesmann A."/>
            <person name="Mussgnug J.H."/>
            <person name="Kruse O."/>
        </authorList>
    </citation>
    <scope>NUCLEOTIDE SEQUENCE [LARGE SCALE GENOMIC DNA]</scope>
    <source>
        <strain evidence="3 4">SAG 48.87</strain>
    </source>
</reference>
<evidence type="ECO:0000259" key="2">
    <source>
        <dbReference type="Pfam" id="PF11707"/>
    </source>
</evidence>
<proteinExistence type="predicted"/>
<feature type="non-terminal residue" evidence="3">
    <location>
        <position position="1"/>
    </location>
</feature>
<accession>A0A0D2LH67</accession>
<dbReference type="Proteomes" id="UP000054498">
    <property type="component" value="Unassembled WGS sequence"/>
</dbReference>
<evidence type="ECO:0000313" key="4">
    <source>
        <dbReference type="Proteomes" id="UP000054498"/>
    </source>
</evidence>
<dbReference type="KEGG" id="mng:MNEG_16595"/>
<dbReference type="InterPro" id="IPR021714">
    <property type="entry name" value="URB1_N"/>
</dbReference>
<dbReference type="InterPro" id="IPR039844">
    <property type="entry name" value="URB1"/>
</dbReference>
<feature type="domain" description="URB1 N-terminal" evidence="2">
    <location>
        <begin position="93"/>
        <end position="194"/>
    </location>
</feature>
<feature type="region of interest" description="Disordered" evidence="1">
    <location>
        <begin position="350"/>
        <end position="370"/>
    </location>
</feature>
<evidence type="ECO:0000256" key="1">
    <source>
        <dbReference type="SAM" id="MobiDB-lite"/>
    </source>
</evidence>